<dbReference type="InterPro" id="IPR046902">
    <property type="entry name" value="ABC-3C_MC4"/>
</dbReference>
<dbReference type="Proteomes" id="UP000001120">
    <property type="component" value="Chromosome"/>
</dbReference>
<gene>
    <name evidence="1" type="ORF">RBAM_39070</name>
</gene>
<dbReference type="GeneID" id="93082849"/>
<dbReference type="KEGG" id="bay:RBAM_39070"/>
<evidence type="ECO:0000313" key="1">
    <source>
        <dbReference type="EMBL" id="QDE58118.1"/>
    </source>
</evidence>
<keyword evidence="2" id="KW-1185">Reference proteome</keyword>
<dbReference type="EMBL" id="CP000560">
    <property type="protein sequence ID" value="QDE58118.1"/>
    <property type="molecule type" value="Genomic_DNA"/>
</dbReference>
<sequence length="168" mass="19453">MRNNIPIIITENDINLRLIRFLIIIEILAYTTRGKLILNLDKLTIFDFLIKYPFLLKQVLALKNKTSLKLLNIESGSVSSLFPNKITLLDIKHAKELTKLMIAYNMIDVVQEKNELFYILTEKGKTIVNRTETDYTMRIKELCNEMLILRSVSTSELKKIVNPLVKGI</sequence>
<protein>
    <submittedName>
        <fullName evidence="1">Uncharacterized protein</fullName>
    </submittedName>
</protein>
<proteinExistence type="predicted"/>
<evidence type="ECO:0000313" key="2">
    <source>
        <dbReference type="Proteomes" id="UP000001120"/>
    </source>
</evidence>
<reference evidence="1 2" key="1">
    <citation type="journal article" date="2007" name="Nat. Biotechnol.">
        <title>Comparative analysis of the complete genome sequence of the plant growth-promoting bacterium Bacillus amyloliquefaciens FZB42.</title>
        <authorList>
            <person name="Chen X.H."/>
            <person name="Koumoutsi A."/>
            <person name="Scholz R."/>
            <person name="Eisenreich A."/>
            <person name="Schneider K."/>
            <person name="Heinemeyer I."/>
            <person name="Morgenstern B."/>
            <person name="Voss B."/>
            <person name="Hess W.R."/>
            <person name="Reva O."/>
            <person name="Junge H."/>
            <person name="Voigt B."/>
            <person name="Jungblut P.R."/>
            <person name="Vater J."/>
            <person name="Sussmuth R."/>
            <person name="Liesegang H."/>
            <person name="Strittmatter A."/>
            <person name="Gottschalk G."/>
            <person name="Borriss R."/>
        </authorList>
    </citation>
    <scope>NUCLEOTIDE SEQUENCE [LARGE SCALE GENOMIC DNA]</scope>
    <source>
        <strain evidence="2">DSM 23117 / BGSC 10A6 / LMG 26770 / FZB42</strain>
    </source>
</reference>
<dbReference type="RefSeq" id="WP_041482232.1">
    <property type="nucleotide sequence ID" value="NC_009725.2"/>
</dbReference>
<dbReference type="AlphaFoldDB" id="A0A4Y6ACH0"/>
<dbReference type="Pfam" id="PF20290">
    <property type="entry name" value="MC4"/>
    <property type="match status" value="1"/>
</dbReference>
<accession>A0A4Y6ACH0</accession>
<name>A0A4Y6ACH0_BACVZ</name>
<organism evidence="1 2">
    <name type="scientific">Bacillus velezensis (strain DSM 23117 / BGSC 10A6 / LMG 26770 / FZB42)</name>
    <name type="common">Bacillus amyloliquefaciens subsp. plantarum</name>
    <dbReference type="NCBI Taxonomy" id="326423"/>
    <lineage>
        <taxon>Bacteria</taxon>
        <taxon>Bacillati</taxon>
        <taxon>Bacillota</taxon>
        <taxon>Bacilli</taxon>
        <taxon>Bacillales</taxon>
        <taxon>Bacillaceae</taxon>
        <taxon>Bacillus</taxon>
        <taxon>Bacillus amyloliquefaciens group</taxon>
    </lineage>
</organism>